<dbReference type="GO" id="GO:0005737">
    <property type="term" value="C:cytoplasm"/>
    <property type="evidence" value="ECO:0007669"/>
    <property type="project" value="UniProtKB-SubCell"/>
</dbReference>
<feature type="binding site" evidence="11">
    <location>
        <position position="125"/>
    </location>
    <ligand>
        <name>ATP</name>
        <dbReference type="ChEBI" id="CHEBI:30616"/>
    </ligand>
</feature>
<feature type="site" description="Interaction with tRNA" evidence="11">
    <location>
        <position position="126"/>
    </location>
</feature>
<evidence type="ECO:0000256" key="1">
    <source>
        <dbReference type="ARBA" id="ARBA00022490"/>
    </source>
</evidence>
<keyword evidence="5 11" id="KW-0547">Nucleotide-binding</keyword>
<comment type="similarity">
    <text evidence="11">Belongs to the MnmA/TRMU family.</text>
</comment>
<evidence type="ECO:0000256" key="11">
    <source>
        <dbReference type="HAMAP-Rule" id="MF_00144"/>
    </source>
</evidence>
<reference evidence="15 17" key="2">
    <citation type="submission" date="2019-03" db="EMBL/GenBank/DDBJ databases">
        <title>Glutamicibacter sp. LJH19 genome.</title>
        <authorList>
            <person name="Sinai Borker S."/>
            <person name="Kumar R."/>
        </authorList>
    </citation>
    <scope>NUCLEOTIDE SEQUENCE [LARGE SCALE GENOMIC DNA]</scope>
    <source>
        <strain evidence="15 17">LJH19</strain>
    </source>
</reference>
<comment type="caution">
    <text evidence="14">The sequence shown here is derived from an EMBL/GenBank/DDBJ whole genome shotgun (WGS) entry which is preliminary data.</text>
</comment>
<evidence type="ECO:0000256" key="8">
    <source>
        <dbReference type="ARBA" id="ARBA00023157"/>
    </source>
</evidence>
<organism evidence="14 16">
    <name type="scientific">Glutamicibacter arilaitensis</name>
    <dbReference type="NCBI Taxonomy" id="256701"/>
    <lineage>
        <taxon>Bacteria</taxon>
        <taxon>Bacillati</taxon>
        <taxon>Actinomycetota</taxon>
        <taxon>Actinomycetes</taxon>
        <taxon>Micrococcales</taxon>
        <taxon>Micrococcaceae</taxon>
        <taxon>Glutamicibacter</taxon>
    </lineage>
</organism>
<keyword evidence="8" id="KW-1015">Disulfide bond</keyword>
<evidence type="ECO:0000313" key="15">
    <source>
        <dbReference type="EMBL" id="TFH56767.1"/>
    </source>
</evidence>
<evidence type="ECO:0000256" key="6">
    <source>
        <dbReference type="ARBA" id="ARBA00022840"/>
    </source>
</evidence>
<dbReference type="RefSeq" id="WP_013349457.1">
    <property type="nucleotide sequence ID" value="NZ_JABUYH010000048.1"/>
</dbReference>
<dbReference type="EMBL" id="PNQX01000001">
    <property type="protein sequence ID" value="PMQ20538.1"/>
    <property type="molecule type" value="Genomic_DNA"/>
</dbReference>
<evidence type="ECO:0000313" key="17">
    <source>
        <dbReference type="Proteomes" id="UP000297638"/>
    </source>
</evidence>
<reference evidence="14 16" key="1">
    <citation type="journal article" date="2017" name="Elife">
        <title>Extensive horizontal gene transfer in cheese-associated bacteria.</title>
        <authorList>
            <person name="Bonham K.S."/>
            <person name="Wolfe B.E."/>
            <person name="Dutton R.J."/>
        </authorList>
    </citation>
    <scope>NUCLEOTIDE SEQUENCE [LARGE SCALE GENOMIC DNA]</scope>
    <source>
        <strain evidence="14 16">JB182</strain>
    </source>
</reference>
<dbReference type="EMBL" id="SPDS01000001">
    <property type="protein sequence ID" value="TFH56767.1"/>
    <property type="molecule type" value="Genomic_DNA"/>
</dbReference>
<proteinExistence type="inferred from homology"/>
<dbReference type="HAMAP" id="MF_00144">
    <property type="entry name" value="tRNA_thiouridyl_MnmA"/>
    <property type="match status" value="1"/>
</dbReference>
<evidence type="ECO:0000256" key="7">
    <source>
        <dbReference type="ARBA" id="ARBA00022884"/>
    </source>
</evidence>
<comment type="subcellular location">
    <subcellularLocation>
        <location evidence="11">Cytoplasm</location>
    </subcellularLocation>
</comment>
<dbReference type="InterPro" id="IPR014729">
    <property type="entry name" value="Rossmann-like_a/b/a_fold"/>
</dbReference>
<keyword evidence="6 11" id="KW-0067">ATP-binding</keyword>
<dbReference type="GO" id="GO:0103016">
    <property type="term" value="F:tRNA-uridine 2-sulfurtransferase activity"/>
    <property type="evidence" value="ECO:0007669"/>
    <property type="project" value="UniProtKB-EC"/>
</dbReference>
<keyword evidence="7 11" id="KW-0694">RNA-binding</keyword>
<dbReference type="Gene3D" id="2.30.30.280">
    <property type="entry name" value="Adenine nucleotide alpha hydrolases-like domains"/>
    <property type="match status" value="1"/>
</dbReference>
<dbReference type="InterPro" id="IPR004506">
    <property type="entry name" value="MnmA-like"/>
</dbReference>
<evidence type="ECO:0000256" key="9">
    <source>
        <dbReference type="ARBA" id="ARBA00051542"/>
    </source>
</evidence>
<dbReference type="FunFam" id="2.30.30.280:FF:000001">
    <property type="entry name" value="tRNA-specific 2-thiouridylase MnmA"/>
    <property type="match status" value="1"/>
</dbReference>
<evidence type="ECO:0000313" key="16">
    <source>
        <dbReference type="Proteomes" id="UP000235739"/>
    </source>
</evidence>
<dbReference type="SUPFAM" id="SSF52402">
    <property type="entry name" value="Adenine nucleotide alpha hydrolases-like"/>
    <property type="match status" value="1"/>
</dbReference>
<dbReference type="EC" id="2.8.1.13" evidence="11"/>
<dbReference type="Gene3D" id="3.40.50.620">
    <property type="entry name" value="HUPs"/>
    <property type="match status" value="1"/>
</dbReference>
<evidence type="ECO:0000259" key="12">
    <source>
        <dbReference type="Pfam" id="PF20258"/>
    </source>
</evidence>
<dbReference type="InterPro" id="IPR046885">
    <property type="entry name" value="MnmA-like_C"/>
</dbReference>
<comment type="catalytic activity">
    <reaction evidence="9 11">
        <text>S-sulfanyl-L-cysteinyl-[protein] + uridine(34) in tRNA + AH2 + ATP = 2-thiouridine(34) in tRNA + L-cysteinyl-[protein] + A + AMP + diphosphate + H(+)</text>
        <dbReference type="Rhea" id="RHEA:47032"/>
        <dbReference type="Rhea" id="RHEA-COMP:10131"/>
        <dbReference type="Rhea" id="RHEA-COMP:11726"/>
        <dbReference type="Rhea" id="RHEA-COMP:11727"/>
        <dbReference type="Rhea" id="RHEA-COMP:11728"/>
        <dbReference type="ChEBI" id="CHEBI:13193"/>
        <dbReference type="ChEBI" id="CHEBI:15378"/>
        <dbReference type="ChEBI" id="CHEBI:17499"/>
        <dbReference type="ChEBI" id="CHEBI:29950"/>
        <dbReference type="ChEBI" id="CHEBI:30616"/>
        <dbReference type="ChEBI" id="CHEBI:33019"/>
        <dbReference type="ChEBI" id="CHEBI:61963"/>
        <dbReference type="ChEBI" id="CHEBI:65315"/>
        <dbReference type="ChEBI" id="CHEBI:87170"/>
        <dbReference type="ChEBI" id="CHEBI:456215"/>
        <dbReference type="EC" id="2.8.1.13"/>
    </reaction>
</comment>
<evidence type="ECO:0000256" key="4">
    <source>
        <dbReference type="ARBA" id="ARBA00022694"/>
    </source>
</evidence>
<feature type="domain" description="tRNA-specific 2-thiouridylase MnmA-like central" evidence="13">
    <location>
        <begin position="209"/>
        <end position="273"/>
    </location>
</feature>
<evidence type="ECO:0000259" key="13">
    <source>
        <dbReference type="Pfam" id="PF20259"/>
    </source>
</evidence>
<feature type="site" description="Interaction with tRNA" evidence="11">
    <location>
        <position position="348"/>
    </location>
</feature>
<dbReference type="Gene3D" id="2.40.30.10">
    <property type="entry name" value="Translation factors"/>
    <property type="match status" value="1"/>
</dbReference>
<keyword evidence="1 11" id="KW-0963">Cytoplasm</keyword>
<evidence type="ECO:0000256" key="5">
    <source>
        <dbReference type="ARBA" id="ARBA00022741"/>
    </source>
</evidence>
<dbReference type="NCBIfam" id="TIGR00420">
    <property type="entry name" value="trmU"/>
    <property type="match status" value="1"/>
</dbReference>
<dbReference type="AlphaFoldDB" id="A0A2N7S305"/>
<keyword evidence="2 11" id="KW-0820">tRNA-binding</keyword>
<dbReference type="Pfam" id="PF20259">
    <property type="entry name" value="tRNA_Me_trans_M"/>
    <property type="match status" value="1"/>
</dbReference>
<dbReference type="InterPro" id="IPR046884">
    <property type="entry name" value="MnmA-like_central"/>
</dbReference>
<dbReference type="InterPro" id="IPR023382">
    <property type="entry name" value="MnmA-like_central_sf"/>
</dbReference>
<comment type="caution">
    <text evidence="11">Lacks conserved residue(s) required for the propagation of feature annotation.</text>
</comment>
<dbReference type="Pfam" id="PF20258">
    <property type="entry name" value="tRNA_Me_trans_C"/>
    <property type="match status" value="1"/>
</dbReference>
<dbReference type="Pfam" id="PF03054">
    <property type="entry name" value="tRNA_Me_trans"/>
    <property type="match status" value="1"/>
</dbReference>
<evidence type="ECO:0000313" key="14">
    <source>
        <dbReference type="EMBL" id="PMQ20538.1"/>
    </source>
</evidence>
<dbReference type="GO" id="GO:0002143">
    <property type="term" value="P:tRNA wobble position uridine thiolation"/>
    <property type="evidence" value="ECO:0007669"/>
    <property type="project" value="TreeGrafter"/>
</dbReference>
<dbReference type="GO" id="GO:0000049">
    <property type="term" value="F:tRNA binding"/>
    <property type="evidence" value="ECO:0007669"/>
    <property type="project" value="UniProtKB-KW"/>
</dbReference>
<feature type="region of interest" description="Interaction with tRNA" evidence="11">
    <location>
        <begin position="148"/>
        <end position="150"/>
    </location>
</feature>
<dbReference type="GeneID" id="303185706"/>
<evidence type="ECO:0000256" key="10">
    <source>
        <dbReference type="ARBA" id="ARBA00056575"/>
    </source>
</evidence>
<dbReference type="Proteomes" id="UP000297638">
    <property type="component" value="Unassembled WGS sequence"/>
</dbReference>
<dbReference type="Proteomes" id="UP000235739">
    <property type="component" value="Unassembled WGS sequence"/>
</dbReference>
<evidence type="ECO:0000256" key="2">
    <source>
        <dbReference type="ARBA" id="ARBA00022555"/>
    </source>
</evidence>
<feature type="binding site" evidence="11">
    <location>
        <begin position="6"/>
        <end position="13"/>
    </location>
    <ligand>
        <name>ATP</name>
        <dbReference type="ChEBI" id="CHEBI:30616"/>
    </ligand>
</feature>
<dbReference type="GO" id="GO:0005524">
    <property type="term" value="F:ATP binding"/>
    <property type="evidence" value="ECO:0007669"/>
    <property type="project" value="UniProtKB-KW"/>
</dbReference>
<comment type="function">
    <text evidence="10 11">Catalyzes the 2-thiolation of uridine at the wobble position (U34) of tRNA, leading to the formation of s(2)U34.</text>
</comment>
<dbReference type="NCBIfam" id="NF001138">
    <property type="entry name" value="PRK00143.1"/>
    <property type="match status" value="1"/>
</dbReference>
<accession>A0A2N7S305</accession>
<evidence type="ECO:0000256" key="3">
    <source>
        <dbReference type="ARBA" id="ARBA00022679"/>
    </source>
</evidence>
<protein>
    <recommendedName>
        <fullName evidence="11">tRNA-specific 2-thiouridylase MnmA</fullName>
        <ecNumber evidence="11">2.8.1.13</ecNumber>
    </recommendedName>
</protein>
<dbReference type="PANTHER" id="PTHR11933">
    <property type="entry name" value="TRNA 5-METHYLAMINOMETHYL-2-THIOURIDYLATE -METHYLTRANSFERASE"/>
    <property type="match status" value="1"/>
</dbReference>
<name>A0A2N7S305_9MICC</name>
<keyword evidence="4 11" id="KW-0819">tRNA processing</keyword>
<dbReference type="OMA" id="PFYVWDL"/>
<feature type="active site" description="Cysteine persulfide intermediate" evidence="11">
    <location>
        <position position="199"/>
    </location>
</feature>
<keyword evidence="3 11" id="KW-0808">Transferase</keyword>
<dbReference type="FunFam" id="3.40.50.620:FF:000057">
    <property type="entry name" value="tRNA-specific 2-thiouridylase MnmA"/>
    <property type="match status" value="1"/>
</dbReference>
<dbReference type="PANTHER" id="PTHR11933:SF5">
    <property type="entry name" value="MITOCHONDRIAL TRNA-SPECIFIC 2-THIOURIDYLASE 1"/>
    <property type="match status" value="1"/>
</dbReference>
<feature type="domain" description="tRNA-specific 2-thiouridylase MnmA-like C-terminal" evidence="12">
    <location>
        <begin position="281"/>
        <end position="364"/>
    </location>
</feature>
<dbReference type="CDD" id="cd01998">
    <property type="entry name" value="MnmA_TRMU-like"/>
    <property type="match status" value="1"/>
</dbReference>
<gene>
    <name evidence="11 15" type="primary">mnmA</name>
    <name evidence="14" type="ORF">CIK84_02710</name>
    <name evidence="15" type="ORF">EXY26_07000</name>
</gene>
<feature type="active site" description="Nucleophile" evidence="11">
    <location>
        <position position="101"/>
    </location>
</feature>
<feature type="binding site" evidence="11">
    <location>
        <position position="32"/>
    </location>
    <ligand>
        <name>ATP</name>
        <dbReference type="ChEBI" id="CHEBI:30616"/>
    </ligand>
</feature>
<sequence length="378" mass="41124">MKVLAAMSGGVDSAVAAARAVEAGHDVVGVHLALSRMPGTLRTGSRGCCTLEDSNDAWRACDKLGIPYYVWDFSDRFAEDVVQDFVDEYEAGRTPNPCMRCNEKIKFAALLEKALALGFDAVCTGHYAKVLRDDEGNPELHRAADWAKDQSYVLGVLTHEQLEHCMFPLAETPSKAEVRAEAAARGLTVANKPDSYDICFIPDGDTRGWLAERIEMKPGEIVDHEGNQLGEHEGAQAFTVGQRKGLRLGRPAADGKPRFVLEIRPKENKVIVGPEALLAVDQLRGIRISWAGVPISEVFTGEKFDCMVQVRAHGDPVPAVAHMERSAESHDELVVNLPEGMRGVAPGQTMVVYQGSRVLGQATIDSARSSEWDSSKVS</sequence>